<gene>
    <name evidence="4" type="ORF">LWI29_034983</name>
</gene>
<reference evidence="4" key="2">
    <citation type="submission" date="2023-06" db="EMBL/GenBank/DDBJ databases">
        <authorList>
            <person name="Swenson N.G."/>
            <person name="Wegrzyn J.L."/>
            <person name="Mcevoy S.L."/>
        </authorList>
    </citation>
    <scope>NUCLEOTIDE SEQUENCE</scope>
    <source>
        <strain evidence="4">NS2018</strain>
        <tissue evidence="4">Leaf</tissue>
    </source>
</reference>
<accession>A0AA39VJU8</accession>
<dbReference type="InterPro" id="IPR043502">
    <property type="entry name" value="DNA/RNA_pol_sf"/>
</dbReference>
<dbReference type="PROSITE" id="PS50878">
    <property type="entry name" value="RT_POL"/>
    <property type="match status" value="1"/>
</dbReference>
<dbReference type="InterPro" id="IPR026960">
    <property type="entry name" value="RVT-Znf"/>
</dbReference>
<keyword evidence="5" id="KW-1185">Reference proteome</keyword>
<keyword evidence="1" id="KW-1133">Transmembrane helix</keyword>
<dbReference type="PROSITE" id="PS50879">
    <property type="entry name" value="RNASE_H_1"/>
    <property type="match status" value="1"/>
</dbReference>
<dbReference type="PANTHER" id="PTHR33116">
    <property type="entry name" value="REVERSE TRANSCRIPTASE ZINC-BINDING DOMAIN-CONTAINING PROTEIN-RELATED-RELATED"/>
    <property type="match status" value="1"/>
</dbReference>
<sequence length="871" mass="97990">MVADCFVKGAVPESINQTLISLIPKIPNPTNMSHFRPISLCNTTYKILSKILVQRIRPFLPDLVSPNQVAFVPGRQIHDNIIVAQEVLHKFKTVKGKKGFIAWKINLAKAYDRLQWGFIKKVLEEVGFEENLKNLIMSCISNVQYRVILNGELSESFKPSSGIRQGDPLSPYIFVLCMEKLSHIINQKRLEGEWKTVSVSKGGPEISHLFFADDLILFGQATVQQSNTMRECLDTFCDLSGQQVSFPKSRIFCSSNISSKNARILADICGSPIATNLGNYLGVPLIHGRITKNTYKEILEKSQKRLASWKSSTLSFAGRCTLIKSVASALPIYAMQTIKLPSEVCANLDKLNRNFLWGNSDDKKKPHLVNWEMVCMPKKKGGIGIKKMKTMNKALLAKAGWRLAQKENGLWAHMLQDKYLKGGYNIADYVRTSNCSSTWRGIIAGADILLKGLSWRVGDGRTIGFWTDVWVPEVGRLLRFAISPLISDQSSEKVSDYLLPNTWNVEKLASVLPQHVVFRILSIHAGSPSSGCDKVIWGLTKSGGFTVKSAYEEHSKDENVPSWEWNCMWHLKIPPRVLHFLWILLHGKLLTNIQRAIRGLTLETICTRCKEDSEDIEHVFRGCVVSRNIWEDICKGSTRNDLFMEDWKVWLYQNLCCSKMILGKYPNYLLFATALWIGGWLIMLKIKKIERKMCFVVWNPPPQDWVKLNVDGSKIPASDSIAAGGVLRDHKKKWLGGFAINKGRGSVLEAELWGIFEGLKIAWKAGYKKMLVESDSQSAVLLLNEKTSLNYPLFSIIQACKALMNKDWSCYIVHTYRESNKAADGLARFGHTLDFGITCFENPPSQISDALVNDALGIPTARLVSSSIFSS</sequence>
<feature type="domain" description="Reverse transcriptase" evidence="2">
    <location>
        <begin position="4"/>
        <end position="285"/>
    </location>
</feature>
<dbReference type="GO" id="GO:0003676">
    <property type="term" value="F:nucleic acid binding"/>
    <property type="evidence" value="ECO:0007669"/>
    <property type="project" value="InterPro"/>
</dbReference>
<proteinExistence type="predicted"/>
<protein>
    <submittedName>
        <fullName evidence="4">Uncharacterized protein</fullName>
    </submittedName>
</protein>
<keyword evidence="1" id="KW-0472">Membrane</keyword>
<dbReference type="InterPro" id="IPR002156">
    <property type="entry name" value="RNaseH_domain"/>
</dbReference>
<dbReference type="InterPro" id="IPR000477">
    <property type="entry name" value="RT_dom"/>
</dbReference>
<dbReference type="Pfam" id="PF13456">
    <property type="entry name" value="RVT_3"/>
    <property type="match status" value="1"/>
</dbReference>
<dbReference type="SUPFAM" id="SSF53098">
    <property type="entry name" value="Ribonuclease H-like"/>
    <property type="match status" value="1"/>
</dbReference>
<dbReference type="Gene3D" id="3.30.420.10">
    <property type="entry name" value="Ribonuclease H-like superfamily/Ribonuclease H"/>
    <property type="match status" value="1"/>
</dbReference>
<dbReference type="Proteomes" id="UP001168877">
    <property type="component" value="Unassembled WGS sequence"/>
</dbReference>
<evidence type="ECO:0000256" key="1">
    <source>
        <dbReference type="SAM" id="Phobius"/>
    </source>
</evidence>
<organism evidence="4 5">
    <name type="scientific">Acer saccharum</name>
    <name type="common">Sugar maple</name>
    <dbReference type="NCBI Taxonomy" id="4024"/>
    <lineage>
        <taxon>Eukaryota</taxon>
        <taxon>Viridiplantae</taxon>
        <taxon>Streptophyta</taxon>
        <taxon>Embryophyta</taxon>
        <taxon>Tracheophyta</taxon>
        <taxon>Spermatophyta</taxon>
        <taxon>Magnoliopsida</taxon>
        <taxon>eudicotyledons</taxon>
        <taxon>Gunneridae</taxon>
        <taxon>Pentapetalae</taxon>
        <taxon>rosids</taxon>
        <taxon>malvids</taxon>
        <taxon>Sapindales</taxon>
        <taxon>Sapindaceae</taxon>
        <taxon>Hippocastanoideae</taxon>
        <taxon>Acereae</taxon>
        <taxon>Acer</taxon>
    </lineage>
</organism>
<dbReference type="Pfam" id="PF13966">
    <property type="entry name" value="zf-RVT"/>
    <property type="match status" value="1"/>
</dbReference>
<dbReference type="AlphaFoldDB" id="A0AA39VJU8"/>
<dbReference type="InterPro" id="IPR044730">
    <property type="entry name" value="RNase_H-like_dom_plant"/>
</dbReference>
<evidence type="ECO:0000313" key="5">
    <source>
        <dbReference type="Proteomes" id="UP001168877"/>
    </source>
</evidence>
<dbReference type="GO" id="GO:0004523">
    <property type="term" value="F:RNA-DNA hybrid ribonuclease activity"/>
    <property type="evidence" value="ECO:0007669"/>
    <property type="project" value="InterPro"/>
</dbReference>
<dbReference type="InterPro" id="IPR036397">
    <property type="entry name" value="RNaseH_sf"/>
</dbReference>
<dbReference type="InterPro" id="IPR012337">
    <property type="entry name" value="RNaseH-like_sf"/>
</dbReference>
<comment type="caution">
    <text evidence="4">The sequence shown here is derived from an EMBL/GenBank/DDBJ whole genome shotgun (WGS) entry which is preliminary data.</text>
</comment>
<dbReference type="CDD" id="cd01650">
    <property type="entry name" value="RT_nLTR_like"/>
    <property type="match status" value="1"/>
</dbReference>
<dbReference type="SUPFAM" id="SSF56672">
    <property type="entry name" value="DNA/RNA polymerases"/>
    <property type="match status" value="1"/>
</dbReference>
<evidence type="ECO:0000313" key="4">
    <source>
        <dbReference type="EMBL" id="KAK0588144.1"/>
    </source>
</evidence>
<dbReference type="EMBL" id="JAUESC010000382">
    <property type="protein sequence ID" value="KAK0588144.1"/>
    <property type="molecule type" value="Genomic_DNA"/>
</dbReference>
<reference evidence="4" key="1">
    <citation type="journal article" date="2022" name="Plant J.">
        <title>Strategies of tolerance reflected in two North American maple genomes.</title>
        <authorList>
            <person name="McEvoy S.L."/>
            <person name="Sezen U.U."/>
            <person name="Trouern-Trend A."/>
            <person name="McMahon S.M."/>
            <person name="Schaberg P.G."/>
            <person name="Yang J."/>
            <person name="Wegrzyn J.L."/>
            <person name="Swenson N.G."/>
        </authorList>
    </citation>
    <scope>NUCLEOTIDE SEQUENCE</scope>
    <source>
        <strain evidence="4">NS2018</strain>
    </source>
</reference>
<keyword evidence="1" id="KW-0812">Transmembrane</keyword>
<dbReference type="CDD" id="cd06222">
    <property type="entry name" value="RNase_H_like"/>
    <property type="match status" value="1"/>
</dbReference>
<evidence type="ECO:0000259" key="2">
    <source>
        <dbReference type="PROSITE" id="PS50878"/>
    </source>
</evidence>
<dbReference type="Pfam" id="PF00078">
    <property type="entry name" value="RVT_1"/>
    <property type="match status" value="1"/>
</dbReference>
<feature type="transmembrane region" description="Helical" evidence="1">
    <location>
        <begin position="665"/>
        <end position="683"/>
    </location>
</feature>
<name>A0AA39VJU8_ACESA</name>
<feature type="domain" description="RNase H type-1" evidence="3">
    <location>
        <begin position="702"/>
        <end position="832"/>
    </location>
</feature>
<evidence type="ECO:0000259" key="3">
    <source>
        <dbReference type="PROSITE" id="PS50879"/>
    </source>
</evidence>
<dbReference type="PANTHER" id="PTHR33116:SF70">
    <property type="entry name" value="NON-LTR RETROELEMENT REVERSE TRANSCRIPTASE-LIKE PROTEIN"/>
    <property type="match status" value="1"/>
</dbReference>